<keyword evidence="1" id="KW-0732">Signal</keyword>
<feature type="chain" id="PRO_5016878939" evidence="1">
    <location>
        <begin position="19"/>
        <end position="114"/>
    </location>
</feature>
<feature type="signal peptide" evidence="1">
    <location>
        <begin position="1"/>
        <end position="18"/>
    </location>
</feature>
<organism evidence="2 3">
    <name type="scientific">Shewanella algae</name>
    <dbReference type="NCBI Taxonomy" id="38313"/>
    <lineage>
        <taxon>Bacteria</taxon>
        <taxon>Pseudomonadati</taxon>
        <taxon>Pseudomonadota</taxon>
        <taxon>Gammaproteobacteria</taxon>
        <taxon>Alteromonadales</taxon>
        <taxon>Shewanellaceae</taxon>
        <taxon>Shewanella</taxon>
    </lineage>
</organism>
<evidence type="ECO:0000313" key="3">
    <source>
        <dbReference type="Proteomes" id="UP000254069"/>
    </source>
</evidence>
<proteinExistence type="predicted"/>
<accession>A0A379ZB65</accession>
<evidence type="ECO:0000313" key="2">
    <source>
        <dbReference type="EMBL" id="SUI58645.1"/>
    </source>
</evidence>
<reference evidence="2 3" key="1">
    <citation type="submission" date="2018-06" db="EMBL/GenBank/DDBJ databases">
        <authorList>
            <consortium name="Pathogen Informatics"/>
            <person name="Doyle S."/>
        </authorList>
    </citation>
    <scope>NUCLEOTIDE SEQUENCE [LARGE SCALE GENOMIC DNA]</scope>
    <source>
        <strain evidence="2 3">NCTC10738</strain>
    </source>
</reference>
<dbReference type="AlphaFoldDB" id="A0A379ZB65"/>
<keyword evidence="3" id="KW-1185">Reference proteome</keyword>
<dbReference type="Proteomes" id="UP000254069">
    <property type="component" value="Unassembled WGS sequence"/>
</dbReference>
<sequence>MKWIGILCGLLVSLPVAAAEGEYFSEEIVQQGTLANETLLRDAMPGVAAEVARRGCEVPEQFFAFVLAMPKGKVGERYWHERWIVEGCEREYPVDIEFREDGVSAAYWTIKNKG</sequence>
<dbReference type="KEGG" id="salg:BS332_08420"/>
<dbReference type="EMBL" id="UGYO01000001">
    <property type="protein sequence ID" value="SUI58645.1"/>
    <property type="molecule type" value="Genomic_DNA"/>
</dbReference>
<name>A0A379ZB65_9GAMM</name>
<protein>
    <submittedName>
        <fullName evidence="2">Uncharacterized protein</fullName>
    </submittedName>
</protein>
<dbReference type="RefSeq" id="WP_028780750.1">
    <property type="nucleotide sequence ID" value="NZ_CP032415.1"/>
</dbReference>
<evidence type="ECO:0000256" key="1">
    <source>
        <dbReference type="SAM" id="SignalP"/>
    </source>
</evidence>
<gene>
    <name evidence="2" type="ORF">NCTC10738_01444</name>
</gene>